<dbReference type="Gene3D" id="3.90.1640.10">
    <property type="entry name" value="inorganic pyrophosphatase (n-terminal core)"/>
    <property type="match status" value="1"/>
</dbReference>
<feature type="domain" description="DHHA2" evidence="9">
    <location>
        <begin position="184"/>
        <end position="310"/>
    </location>
</feature>
<evidence type="ECO:0000259" key="9">
    <source>
        <dbReference type="SMART" id="SM01131"/>
    </source>
</evidence>
<comment type="similarity">
    <text evidence="2 8">Belongs to the PPase class C family.</text>
</comment>
<evidence type="ECO:0000256" key="2">
    <source>
        <dbReference type="ARBA" id="ARBA00007350"/>
    </source>
</evidence>
<dbReference type="AlphaFoldDB" id="A0A0H5RSW0"/>
<keyword evidence="3 8" id="KW-0963">Cytoplasm</keyword>
<dbReference type="GO" id="GO:0005737">
    <property type="term" value="C:cytoplasm"/>
    <property type="evidence" value="ECO:0007669"/>
    <property type="project" value="UniProtKB-SubCell"/>
</dbReference>
<dbReference type="InterPro" id="IPR038222">
    <property type="entry name" value="DHHA2_dom_sf"/>
</dbReference>
<dbReference type="InterPro" id="IPR038763">
    <property type="entry name" value="DHH_sf"/>
</dbReference>
<proteinExistence type="inferred from homology"/>
<accession>A0A0H5RSW0</accession>
<dbReference type="Gene3D" id="3.10.310.20">
    <property type="entry name" value="DHHA2 domain"/>
    <property type="match status" value="1"/>
</dbReference>
<feature type="binding site" evidence="8">
    <location>
        <position position="12"/>
    </location>
    <ligand>
        <name>Mn(2+)</name>
        <dbReference type="ChEBI" id="CHEBI:29035"/>
        <label>1</label>
    </ligand>
</feature>
<keyword evidence="5 8" id="KW-0378">Hydrolase</keyword>
<dbReference type="STRING" id="146018.BN2156_04155"/>
<dbReference type="InterPro" id="IPR022934">
    <property type="entry name" value="Mn-dep_inorganic_PyrPase"/>
</dbReference>
<dbReference type="FunFam" id="3.10.310.20:FF:000001">
    <property type="entry name" value="Probable manganese-dependent inorganic pyrophosphatase"/>
    <property type="match status" value="1"/>
</dbReference>
<evidence type="ECO:0000313" key="10">
    <source>
        <dbReference type="EMBL" id="CRZ17270.1"/>
    </source>
</evidence>
<gene>
    <name evidence="8 10" type="primary">ppaC</name>
    <name evidence="10" type="ORF">BN2156_04155</name>
</gene>
<name>A0A0H5RSW0_9MYCO</name>
<dbReference type="SMART" id="SM01131">
    <property type="entry name" value="DHHA2"/>
    <property type="match status" value="1"/>
</dbReference>
<evidence type="ECO:0000256" key="8">
    <source>
        <dbReference type="HAMAP-Rule" id="MF_00207"/>
    </source>
</evidence>
<keyword evidence="6 8" id="KW-0464">Manganese</keyword>
<comment type="catalytic activity">
    <reaction evidence="7 8">
        <text>diphosphate + H2O = 2 phosphate + H(+)</text>
        <dbReference type="Rhea" id="RHEA:24576"/>
        <dbReference type="ChEBI" id="CHEBI:15377"/>
        <dbReference type="ChEBI" id="CHEBI:15378"/>
        <dbReference type="ChEBI" id="CHEBI:33019"/>
        <dbReference type="ChEBI" id="CHEBI:43474"/>
        <dbReference type="EC" id="3.6.1.1"/>
    </reaction>
</comment>
<dbReference type="EC" id="3.6.1.1" evidence="8"/>
<dbReference type="InterPro" id="IPR004097">
    <property type="entry name" value="DHHA2"/>
</dbReference>
<keyword evidence="4 8" id="KW-0479">Metal-binding</keyword>
<sequence length="313" mass="33106">MRGMGKTLIFGHRNPDTDSICSALAYADLKARTGADVEAVRLGAVSTETQFALDAFATSVPRLVESVVGEASCVILVDHNERQQSAVDIGEVTIAEVIDHHRIANFETAGPLYYRAEPVGSTSTIVLKMYKEKGIAVAPPIAGLMLSAIISDTLLLKSPTCTPEDAAAAYELATIAGVDLHAYGMDMLRAGASVADKSITQLVSMDSKEFNMSGSKVEVAQVNAVDVDDVLSRQAELESAMRDIIGAKGLDLFLFVVTDILNSNSVAVALGPRASAFEAAFSVLLENNRAPLTGVVSRKSQIIPSLTKTFSQG</sequence>
<dbReference type="Pfam" id="PF01368">
    <property type="entry name" value="DHH"/>
    <property type="match status" value="1"/>
</dbReference>
<dbReference type="FunFam" id="3.90.1640.10:FF:000001">
    <property type="entry name" value="Probable manganese-dependent inorganic pyrophosphatase"/>
    <property type="match status" value="1"/>
</dbReference>
<reference evidence="11" key="1">
    <citation type="submission" date="2015-07" db="EMBL/GenBank/DDBJ databases">
        <authorList>
            <person name="Urmite Genomes"/>
        </authorList>
    </citation>
    <scope>NUCLEOTIDE SEQUENCE [LARGE SCALE GENOMIC DNA]</scope>
    <source>
        <strain evidence="11">type strain: ATCC 49404</strain>
    </source>
</reference>
<comment type="cofactor">
    <cofactor evidence="8">
        <name>Mn(2+)</name>
        <dbReference type="ChEBI" id="CHEBI:29035"/>
    </cofactor>
    <text evidence="8">Binds 2 manganese ions per subunit.</text>
</comment>
<dbReference type="GO" id="GO:0030145">
    <property type="term" value="F:manganese ion binding"/>
    <property type="evidence" value="ECO:0007669"/>
    <property type="project" value="UniProtKB-UniRule"/>
</dbReference>
<comment type="subcellular location">
    <subcellularLocation>
        <location evidence="1 8">Cytoplasm</location>
    </subcellularLocation>
</comment>
<dbReference type="HAMAP" id="MF_00207">
    <property type="entry name" value="PPase_C"/>
    <property type="match status" value="1"/>
</dbReference>
<feature type="binding site" evidence="8">
    <location>
        <position position="18"/>
    </location>
    <ligand>
        <name>Mn(2+)</name>
        <dbReference type="ChEBI" id="CHEBI:29035"/>
        <label>2</label>
    </ligand>
</feature>
<feature type="binding site" evidence="8">
    <location>
        <position position="152"/>
    </location>
    <ligand>
        <name>Mn(2+)</name>
        <dbReference type="ChEBI" id="CHEBI:29035"/>
        <label>2</label>
    </ligand>
</feature>
<evidence type="ECO:0000256" key="6">
    <source>
        <dbReference type="ARBA" id="ARBA00023211"/>
    </source>
</evidence>
<feature type="binding site" evidence="8">
    <location>
        <position position="100"/>
    </location>
    <ligand>
        <name>Mn(2+)</name>
        <dbReference type="ChEBI" id="CHEBI:29035"/>
        <label>2</label>
    </ligand>
</feature>
<dbReference type="PANTHER" id="PTHR12112:SF22">
    <property type="entry name" value="MANGANESE-DEPENDENT INORGANIC PYROPHOSPHATASE-RELATED"/>
    <property type="match status" value="1"/>
</dbReference>
<feature type="binding site" evidence="8">
    <location>
        <position position="16"/>
    </location>
    <ligand>
        <name>Mn(2+)</name>
        <dbReference type="ChEBI" id="CHEBI:29035"/>
        <label>1</label>
    </ligand>
</feature>
<dbReference type="Proteomes" id="UP000199147">
    <property type="component" value="Unassembled WGS sequence"/>
</dbReference>
<evidence type="ECO:0000256" key="4">
    <source>
        <dbReference type="ARBA" id="ARBA00022723"/>
    </source>
</evidence>
<dbReference type="GO" id="GO:0004427">
    <property type="term" value="F:inorganic diphosphate phosphatase activity"/>
    <property type="evidence" value="ECO:0007669"/>
    <property type="project" value="UniProtKB-UniRule"/>
</dbReference>
<dbReference type="Pfam" id="PF02833">
    <property type="entry name" value="DHHA2"/>
    <property type="match status" value="1"/>
</dbReference>
<dbReference type="NCBIfam" id="NF003877">
    <property type="entry name" value="PRK05427.1"/>
    <property type="match status" value="1"/>
</dbReference>
<dbReference type="PANTHER" id="PTHR12112">
    <property type="entry name" value="BNIP - RELATED"/>
    <property type="match status" value="1"/>
</dbReference>
<evidence type="ECO:0000256" key="7">
    <source>
        <dbReference type="ARBA" id="ARBA00047820"/>
    </source>
</evidence>
<keyword evidence="11" id="KW-1185">Reference proteome</keyword>
<organism evidence="10 11">
    <name type="scientific">Mycolicibacterium neworleansense</name>
    <dbReference type="NCBI Taxonomy" id="146018"/>
    <lineage>
        <taxon>Bacteria</taxon>
        <taxon>Bacillati</taxon>
        <taxon>Actinomycetota</taxon>
        <taxon>Actinomycetes</taxon>
        <taxon>Mycobacteriales</taxon>
        <taxon>Mycobacteriaceae</taxon>
        <taxon>Mycolicibacterium</taxon>
    </lineage>
</organism>
<protein>
    <recommendedName>
        <fullName evidence="8">Probable manganese-dependent inorganic pyrophosphatase</fullName>
        <ecNumber evidence="8">3.6.1.1</ecNumber>
    </recommendedName>
    <alternativeName>
        <fullName evidence="8">Pyrophosphate phospho-hydrolase</fullName>
        <shortName evidence="8">PPase</shortName>
    </alternativeName>
</protein>
<evidence type="ECO:0000256" key="5">
    <source>
        <dbReference type="ARBA" id="ARBA00022801"/>
    </source>
</evidence>
<evidence type="ECO:0000313" key="11">
    <source>
        <dbReference type="Proteomes" id="UP000199147"/>
    </source>
</evidence>
<dbReference type="SUPFAM" id="SSF64182">
    <property type="entry name" value="DHH phosphoesterases"/>
    <property type="match status" value="1"/>
</dbReference>
<feature type="binding site" evidence="8">
    <location>
        <position position="78"/>
    </location>
    <ligand>
        <name>Mn(2+)</name>
        <dbReference type="ChEBI" id="CHEBI:29035"/>
        <label>2</label>
    </ligand>
</feature>
<feature type="binding site" evidence="8">
    <location>
        <position position="78"/>
    </location>
    <ligand>
        <name>Mn(2+)</name>
        <dbReference type="ChEBI" id="CHEBI:29035"/>
        <label>1</label>
    </ligand>
</feature>
<evidence type="ECO:0000256" key="1">
    <source>
        <dbReference type="ARBA" id="ARBA00004496"/>
    </source>
</evidence>
<dbReference type="EMBL" id="CWKH01000002">
    <property type="protein sequence ID" value="CRZ17270.1"/>
    <property type="molecule type" value="Genomic_DNA"/>
</dbReference>
<evidence type="ECO:0000256" key="3">
    <source>
        <dbReference type="ARBA" id="ARBA00022490"/>
    </source>
</evidence>
<dbReference type="InterPro" id="IPR001667">
    <property type="entry name" value="DDH_dom"/>
</dbReference>